<evidence type="ECO:0000313" key="3">
    <source>
        <dbReference type="Proteomes" id="UP000217790"/>
    </source>
</evidence>
<protein>
    <submittedName>
        <fullName evidence="2">Uncharacterized protein</fullName>
    </submittedName>
</protein>
<dbReference type="OrthoDB" id="3097338at2759"/>
<feature type="region of interest" description="Disordered" evidence="1">
    <location>
        <begin position="247"/>
        <end position="266"/>
    </location>
</feature>
<gene>
    <name evidence="2" type="ORF">ARMGADRAFT_1035638</name>
</gene>
<dbReference type="Proteomes" id="UP000217790">
    <property type="component" value="Unassembled WGS sequence"/>
</dbReference>
<sequence>MCSMHIIILNDYIHASTLFTMLSLLVPPIKTLMSIPKEDEMPKYEYFVQFDPVLYYSPYCAVIDLLLPYWHNKNKYSDEEVANLLKQIYNHLFQITDWHHTIACMVPEVHPSHVLTCLFPNVLFPREDGFNMDDLLTLMEPYLLQHTVPKEALLWPGMTPAIPLQHSSSAAQSTSLSRGLQEMASSIQDLHQALLTLGSSTGFHVAGSAGATAPANNTMASQPRATSLIHFLPIDYLLSQPLPSSTTMHPLDKFDTPRSSSCSIRR</sequence>
<dbReference type="InParanoid" id="A0A2H3D4Y7"/>
<organism evidence="2 3">
    <name type="scientific">Armillaria gallica</name>
    <name type="common">Bulbous honey fungus</name>
    <name type="synonym">Armillaria bulbosa</name>
    <dbReference type="NCBI Taxonomy" id="47427"/>
    <lineage>
        <taxon>Eukaryota</taxon>
        <taxon>Fungi</taxon>
        <taxon>Dikarya</taxon>
        <taxon>Basidiomycota</taxon>
        <taxon>Agaricomycotina</taxon>
        <taxon>Agaricomycetes</taxon>
        <taxon>Agaricomycetidae</taxon>
        <taxon>Agaricales</taxon>
        <taxon>Marasmiineae</taxon>
        <taxon>Physalacriaceae</taxon>
        <taxon>Armillaria</taxon>
    </lineage>
</organism>
<accession>A0A2H3D4Y7</accession>
<evidence type="ECO:0000256" key="1">
    <source>
        <dbReference type="SAM" id="MobiDB-lite"/>
    </source>
</evidence>
<keyword evidence="3" id="KW-1185">Reference proteome</keyword>
<proteinExistence type="predicted"/>
<name>A0A2H3D4Y7_ARMGA</name>
<evidence type="ECO:0000313" key="2">
    <source>
        <dbReference type="EMBL" id="PBK86472.1"/>
    </source>
</evidence>
<reference evidence="3" key="1">
    <citation type="journal article" date="2017" name="Nat. Ecol. Evol.">
        <title>Genome expansion and lineage-specific genetic innovations in the forest pathogenic fungi Armillaria.</title>
        <authorList>
            <person name="Sipos G."/>
            <person name="Prasanna A.N."/>
            <person name="Walter M.C."/>
            <person name="O'Connor E."/>
            <person name="Balint B."/>
            <person name="Krizsan K."/>
            <person name="Kiss B."/>
            <person name="Hess J."/>
            <person name="Varga T."/>
            <person name="Slot J."/>
            <person name="Riley R."/>
            <person name="Boka B."/>
            <person name="Rigling D."/>
            <person name="Barry K."/>
            <person name="Lee J."/>
            <person name="Mihaltcheva S."/>
            <person name="LaButti K."/>
            <person name="Lipzen A."/>
            <person name="Waldron R."/>
            <person name="Moloney N.M."/>
            <person name="Sperisen C."/>
            <person name="Kredics L."/>
            <person name="Vagvoelgyi C."/>
            <person name="Patrignani A."/>
            <person name="Fitzpatrick D."/>
            <person name="Nagy I."/>
            <person name="Doyle S."/>
            <person name="Anderson J.B."/>
            <person name="Grigoriev I.V."/>
            <person name="Gueldener U."/>
            <person name="Muensterkoetter M."/>
            <person name="Nagy L.G."/>
        </authorList>
    </citation>
    <scope>NUCLEOTIDE SEQUENCE [LARGE SCALE GENOMIC DNA]</scope>
    <source>
        <strain evidence="3">Ar21-2</strain>
    </source>
</reference>
<feature type="compositionally biased region" description="Polar residues" evidence="1">
    <location>
        <begin position="257"/>
        <end position="266"/>
    </location>
</feature>
<dbReference type="AlphaFoldDB" id="A0A2H3D4Y7"/>
<dbReference type="EMBL" id="KZ293684">
    <property type="protein sequence ID" value="PBK86472.1"/>
    <property type="molecule type" value="Genomic_DNA"/>
</dbReference>